<name>A0A0D6NGS4_9PROT</name>
<dbReference type="CDD" id="cd06170">
    <property type="entry name" value="LuxR_C_like"/>
    <property type="match status" value="1"/>
</dbReference>
<proteinExistence type="predicted"/>
<keyword evidence="1" id="KW-0805">Transcription regulation</keyword>
<evidence type="ECO:0000256" key="3">
    <source>
        <dbReference type="ARBA" id="ARBA00023163"/>
    </source>
</evidence>
<dbReference type="PANTHER" id="PTHR44688">
    <property type="entry name" value="DNA-BINDING TRANSCRIPTIONAL ACTIVATOR DEVR_DOSR"/>
    <property type="match status" value="1"/>
</dbReference>
<comment type="caution">
    <text evidence="5">The sequence shown here is derived from an EMBL/GenBank/DDBJ whole genome shotgun (WGS) entry which is preliminary data.</text>
</comment>
<accession>A0A0D6NGS4</accession>
<evidence type="ECO:0000256" key="1">
    <source>
        <dbReference type="ARBA" id="ARBA00023015"/>
    </source>
</evidence>
<organism evidence="5 6">
    <name type="scientific">Acetobacter orientalis</name>
    <dbReference type="NCBI Taxonomy" id="146474"/>
    <lineage>
        <taxon>Bacteria</taxon>
        <taxon>Pseudomonadati</taxon>
        <taxon>Pseudomonadota</taxon>
        <taxon>Alphaproteobacteria</taxon>
        <taxon>Acetobacterales</taxon>
        <taxon>Acetobacteraceae</taxon>
        <taxon>Acetobacter</taxon>
    </lineage>
</organism>
<protein>
    <submittedName>
        <fullName evidence="5">Transcriptional regulator LuxR</fullName>
    </submittedName>
</protein>
<dbReference type="SUPFAM" id="SSF46894">
    <property type="entry name" value="C-terminal effector domain of the bipartite response regulators"/>
    <property type="match status" value="1"/>
</dbReference>
<evidence type="ECO:0000259" key="4">
    <source>
        <dbReference type="PROSITE" id="PS50043"/>
    </source>
</evidence>
<dbReference type="GO" id="GO:0003677">
    <property type="term" value="F:DNA binding"/>
    <property type="evidence" value="ECO:0007669"/>
    <property type="project" value="UniProtKB-KW"/>
</dbReference>
<dbReference type="Pfam" id="PF03472">
    <property type="entry name" value="Autoind_bind"/>
    <property type="match status" value="1"/>
</dbReference>
<accession>A0A6N3T1B9</accession>
<evidence type="ECO:0000313" key="6">
    <source>
        <dbReference type="Proteomes" id="UP000032670"/>
    </source>
</evidence>
<dbReference type="InterPro" id="IPR036693">
    <property type="entry name" value="TF_LuxR_autoind-bd_dom_sf"/>
</dbReference>
<keyword evidence="3" id="KW-0804">Transcription</keyword>
<dbReference type="SUPFAM" id="SSF75516">
    <property type="entry name" value="Pheromone-binding domain of LuxR-like quorum-sensing transcription factors"/>
    <property type="match status" value="1"/>
</dbReference>
<evidence type="ECO:0000256" key="2">
    <source>
        <dbReference type="ARBA" id="ARBA00023125"/>
    </source>
</evidence>
<dbReference type="AlphaFoldDB" id="A0A0D6NGS4"/>
<dbReference type="PROSITE" id="PS50043">
    <property type="entry name" value="HTH_LUXR_2"/>
    <property type="match status" value="1"/>
</dbReference>
<sequence>MLVPPRVMQELVCAIANASSLLELKESVTLVPSMGDLQHVVYHYLGDPQHPPPPEPGFTTYPDAWVQCYLANDYARIDPVIQRGLRSILPFEWSELKITTPEQQKLFADSQAFDLGASALSIPLCGLAGERAVFTITGRNADTFNGPIRISYIRDYQLVATYVHQRFVRLRNLVPEEHFALSQREKECLKLASESLLGKEIAHRLKLSEPVVRLYLRVARHKLGTTDTGRAVAIAKQRGLI</sequence>
<gene>
    <name evidence="5" type="ORF">Abor_001_065</name>
</gene>
<dbReference type="InterPro" id="IPR016032">
    <property type="entry name" value="Sig_transdc_resp-reg_C-effctor"/>
</dbReference>
<dbReference type="GO" id="GO:0006355">
    <property type="term" value="P:regulation of DNA-templated transcription"/>
    <property type="evidence" value="ECO:0007669"/>
    <property type="project" value="InterPro"/>
</dbReference>
<dbReference type="PANTHER" id="PTHR44688:SF16">
    <property type="entry name" value="DNA-BINDING TRANSCRIPTIONAL ACTIVATOR DEVR_DOSR"/>
    <property type="match status" value="1"/>
</dbReference>
<dbReference type="InterPro" id="IPR000792">
    <property type="entry name" value="Tscrpt_reg_LuxR_C"/>
</dbReference>
<dbReference type="Gene3D" id="1.10.10.10">
    <property type="entry name" value="Winged helix-like DNA-binding domain superfamily/Winged helix DNA-binding domain"/>
    <property type="match status" value="1"/>
</dbReference>
<dbReference type="InterPro" id="IPR005143">
    <property type="entry name" value="TF_LuxR_autoind-bd_dom"/>
</dbReference>
<dbReference type="SMART" id="SM00421">
    <property type="entry name" value="HTH_LUXR"/>
    <property type="match status" value="1"/>
</dbReference>
<dbReference type="Pfam" id="PF00196">
    <property type="entry name" value="GerE"/>
    <property type="match status" value="1"/>
</dbReference>
<reference evidence="5 6" key="1">
    <citation type="submission" date="2012-11" db="EMBL/GenBank/DDBJ databases">
        <title>Whole genome sequence of Acetobacter orientalis 21F-2.</title>
        <authorList>
            <person name="Azuma Y."/>
            <person name="Higashiura N."/>
            <person name="Hirakawa H."/>
            <person name="Matsushita K."/>
        </authorList>
    </citation>
    <scope>NUCLEOTIDE SEQUENCE [LARGE SCALE GENOMIC DNA]</scope>
    <source>
        <strain evidence="5 6">21F-2</strain>
    </source>
</reference>
<keyword evidence="6" id="KW-1185">Reference proteome</keyword>
<dbReference type="InterPro" id="IPR036388">
    <property type="entry name" value="WH-like_DNA-bd_sf"/>
</dbReference>
<evidence type="ECO:0000313" key="5">
    <source>
        <dbReference type="EMBL" id="GAN64783.1"/>
    </source>
</evidence>
<dbReference type="RefSeq" id="WP_048839832.1">
    <property type="nucleotide sequence ID" value="NZ_JAMZAD010000008.1"/>
</dbReference>
<dbReference type="STRING" id="1231341.Abor_001_065"/>
<dbReference type="EMBL" id="BAMX01000001">
    <property type="protein sequence ID" value="GAN64783.1"/>
    <property type="molecule type" value="Genomic_DNA"/>
</dbReference>
<dbReference type="Proteomes" id="UP000032670">
    <property type="component" value="Unassembled WGS sequence"/>
</dbReference>
<dbReference type="Gene3D" id="3.30.450.80">
    <property type="entry name" value="Transcription factor LuxR-like, autoinducer-binding domain"/>
    <property type="match status" value="1"/>
</dbReference>
<keyword evidence="2" id="KW-0238">DNA-binding</keyword>
<feature type="domain" description="HTH luxR-type" evidence="4">
    <location>
        <begin position="174"/>
        <end position="239"/>
    </location>
</feature>